<name>A0A0E9MRI6_9SPHN</name>
<comment type="caution">
    <text evidence="3">The sequence shown here is derived from an EMBL/GenBank/DDBJ whole genome shotgun (WGS) entry which is preliminary data.</text>
</comment>
<reference evidence="3 4" key="1">
    <citation type="submission" date="2015-04" db="EMBL/GenBank/DDBJ databases">
        <title>Whole genome shotgun sequence of Sphingomonas changbaiensis NBRC 104936.</title>
        <authorList>
            <person name="Katano-Makiyama Y."/>
            <person name="Hosoyama A."/>
            <person name="Hashimoto M."/>
            <person name="Noguchi M."/>
            <person name="Tsuchikane K."/>
            <person name="Ohji S."/>
            <person name="Yamazoe A."/>
            <person name="Ichikawa N."/>
            <person name="Kimura A."/>
            <person name="Fujita N."/>
        </authorList>
    </citation>
    <scope>NUCLEOTIDE SEQUENCE [LARGE SCALE GENOMIC DNA]</scope>
    <source>
        <strain evidence="3 4">NBRC 104936</strain>
    </source>
</reference>
<protein>
    <recommendedName>
        <fullName evidence="2">Ice-binding protein C-terminal domain-containing protein</fullName>
    </recommendedName>
</protein>
<proteinExistence type="predicted"/>
<evidence type="ECO:0000256" key="1">
    <source>
        <dbReference type="SAM" id="SignalP"/>
    </source>
</evidence>
<feature type="chain" id="PRO_5002429657" description="Ice-binding protein C-terminal domain-containing protein" evidence="1">
    <location>
        <begin position="25"/>
        <end position="545"/>
    </location>
</feature>
<evidence type="ECO:0000259" key="2">
    <source>
        <dbReference type="Pfam" id="PF07589"/>
    </source>
</evidence>
<dbReference type="Pfam" id="PF07589">
    <property type="entry name" value="PEP-CTERM"/>
    <property type="match status" value="1"/>
</dbReference>
<feature type="domain" description="Ice-binding protein C-terminal" evidence="2">
    <location>
        <begin position="513"/>
        <end position="538"/>
    </location>
</feature>
<dbReference type="InterPro" id="IPR013424">
    <property type="entry name" value="Ice-binding_C"/>
</dbReference>
<dbReference type="NCBIfam" id="NF035944">
    <property type="entry name" value="PEPxxWA-CTERM"/>
    <property type="match status" value="1"/>
</dbReference>
<keyword evidence="1" id="KW-0732">Signal</keyword>
<organism evidence="3 4">
    <name type="scientific">Sphingomonas changbaiensis NBRC 104936</name>
    <dbReference type="NCBI Taxonomy" id="1219043"/>
    <lineage>
        <taxon>Bacteria</taxon>
        <taxon>Pseudomonadati</taxon>
        <taxon>Pseudomonadota</taxon>
        <taxon>Alphaproteobacteria</taxon>
        <taxon>Sphingomonadales</taxon>
        <taxon>Sphingomonadaceae</taxon>
        <taxon>Sphingomonas</taxon>
    </lineage>
</organism>
<dbReference type="AlphaFoldDB" id="A0A0E9MRI6"/>
<feature type="signal peptide" evidence="1">
    <location>
        <begin position="1"/>
        <end position="24"/>
    </location>
</feature>
<evidence type="ECO:0000313" key="3">
    <source>
        <dbReference type="EMBL" id="GAO40169.1"/>
    </source>
</evidence>
<evidence type="ECO:0000313" key="4">
    <source>
        <dbReference type="Proteomes" id="UP000033202"/>
    </source>
</evidence>
<dbReference type="EMBL" id="BBWU01000045">
    <property type="protein sequence ID" value="GAO40169.1"/>
    <property type="molecule type" value="Genomic_DNA"/>
</dbReference>
<keyword evidence="4" id="KW-1185">Reference proteome</keyword>
<accession>A0A0E9MRI6</accession>
<dbReference type="STRING" id="1219043.SCH01S_45_00120"/>
<dbReference type="NCBIfam" id="TIGR02595">
    <property type="entry name" value="PEP_CTERM"/>
    <property type="match status" value="1"/>
</dbReference>
<dbReference type="Proteomes" id="UP000033202">
    <property type="component" value="Unassembled WGS sequence"/>
</dbReference>
<sequence>MVKFGTALLSAAAVSVLGASPSAAATILQKFDGVSLRDFITASNGFGTTPPDMAGAVSNTHVMQVVNGGVAIFDRSGNRLSYQRTDQFISAAGVPVSFQNSPFDPRLKYDPNSKRFFGVMESVGPPGGTMAPSNGRDFPKLGEDGESEGAELHNVLLGPDGNPVPGQQGVSSTPNNPIYVFVSKTSNPLDGFNAVKFNTSQSLFGDFPTLGLTRDALTITTNDFDDHSLQSVSIFSIPKADLLQNAPSLANMTRLEGLDPALFGFAVQGVNNDGPSNGTQKLVAISAVAYNQENISQLAFNGNGRVVGLTPEGATAILYDGDTRGSRQPVLVSPPLDGGGDRISNDVHQVGNYIYVTHTYGDGQFGAPTHFNGIAYEIIDATTNLVVAQGNIEDPNMDFTHSSITPDSTGKYFALAYTGSGPDHAITAYANVCTFDSVALSTHCGNRLTVMEGLDPGYVLTLGGDRNRWGDYSDVQWDQLTGTFWLFQEYPGLRGGNAPPNSGRWNTVISQISVPEPATWAMMMLGFGFVGFGMRRTRRPTISYA</sequence>
<gene>
    <name evidence="3" type="ORF">SCH01S_45_00120</name>
</gene>